<dbReference type="EMBL" id="FTLW01000002">
    <property type="protein sequence ID" value="SIQ18754.1"/>
    <property type="molecule type" value="Genomic_DNA"/>
</dbReference>
<dbReference type="AlphaFoldDB" id="A0A1N6QQ83"/>
<name>A0A1N6QQ83_9GAMM</name>
<dbReference type="OrthoDB" id="5985451at2"/>
<evidence type="ECO:0000313" key="1">
    <source>
        <dbReference type="EMBL" id="SIQ18754.1"/>
    </source>
</evidence>
<organism evidence="1 2">
    <name type="scientific">Solilutibacter tolerans</name>
    <dbReference type="NCBI Taxonomy" id="1604334"/>
    <lineage>
        <taxon>Bacteria</taxon>
        <taxon>Pseudomonadati</taxon>
        <taxon>Pseudomonadota</taxon>
        <taxon>Gammaproteobacteria</taxon>
        <taxon>Lysobacterales</taxon>
        <taxon>Lysobacteraceae</taxon>
        <taxon>Solilutibacter</taxon>
    </lineage>
</organism>
<dbReference type="Proteomes" id="UP000241788">
    <property type="component" value="Unassembled WGS sequence"/>
</dbReference>
<evidence type="ECO:0000313" key="2">
    <source>
        <dbReference type="Proteomes" id="UP000241788"/>
    </source>
</evidence>
<sequence>MRYYLTLPDPEKARVGGEFGFHSHGAQGFAEELQDALRTGGVFQKWLATQDEPDDVDPALAATDPNAVVTGTQDDLHIDLQAVTILSGDVLKHRLRLLAGTYWQLRDVTAS</sequence>
<reference evidence="2" key="1">
    <citation type="submission" date="2017-01" db="EMBL/GenBank/DDBJ databases">
        <authorList>
            <person name="Varghese N."/>
            <person name="Submissions S."/>
        </authorList>
    </citation>
    <scope>NUCLEOTIDE SEQUENCE [LARGE SCALE GENOMIC DNA]</scope>
    <source>
        <strain evidence="2">UM1</strain>
    </source>
</reference>
<dbReference type="RefSeq" id="WP_076585512.1">
    <property type="nucleotide sequence ID" value="NZ_FTLW01000002.1"/>
</dbReference>
<protein>
    <submittedName>
        <fullName evidence="1">Uncharacterized protein</fullName>
    </submittedName>
</protein>
<dbReference type="STRING" id="1604334.SAMN05421546_0771"/>
<keyword evidence="2" id="KW-1185">Reference proteome</keyword>
<proteinExistence type="predicted"/>
<gene>
    <name evidence="1" type="ORF">SAMN05421546_0771</name>
</gene>
<accession>A0A1N6QQ83</accession>